<accession>A0A076FCD0</accession>
<evidence type="ECO:0000313" key="1">
    <source>
        <dbReference type="EMBL" id="AII15882.1"/>
    </source>
</evidence>
<proteinExistence type="predicted"/>
<dbReference type="KEGG" id="vg:20098400"/>
<reference evidence="1 2" key="1">
    <citation type="journal article" date="2014" name="BMC Genomics">
        <title>The genome and occlusion bodies of marine Penaeus monodon nudivirus (PmNV, also known as MBV and PemoNPV) suggest that it should be assigned to a new nudivirus genus that is distinct from the terrestrial nudiviruses.</title>
        <authorList>
            <person name="Yang Y.T."/>
            <person name="Lee D.Y."/>
            <person name="Wang Y."/>
            <person name="Hu J.M."/>
            <person name="Li W.H."/>
            <person name="Leu J.H."/>
            <person name="Chang G.D."/>
            <person name="Ke H.M."/>
            <person name="Kang S.T."/>
            <person name="Lin S.S."/>
            <person name="Kou G.H."/>
            <person name="Lo C.F."/>
        </authorList>
    </citation>
    <scope>NUCLEOTIDE SEQUENCE [LARGE SCALE GENOMIC DNA]</scope>
    <source>
        <strain evidence="1">Indonesia</strain>
    </source>
</reference>
<organism evidence="1 2">
    <name type="scientific">Penaeus monodon nudivirus</name>
    <dbReference type="NCBI Taxonomy" id="1529056"/>
    <lineage>
        <taxon>Viruses</taxon>
        <taxon>Viruses incertae sedis</taxon>
        <taxon>Naldaviricetes</taxon>
        <taxon>Lefavirales</taxon>
        <taxon>Nudiviridae</taxon>
        <taxon>Gammanudivirus</taxon>
        <taxon>Gammanudivirus pemonodonis</taxon>
    </lineage>
</organism>
<keyword evidence="1" id="KW-0347">Helicase</keyword>
<dbReference type="Gene3D" id="3.40.50.300">
    <property type="entry name" value="P-loop containing nucleotide triphosphate hydrolases"/>
    <property type="match status" value="1"/>
</dbReference>
<dbReference type="InterPro" id="IPR027417">
    <property type="entry name" value="P-loop_NTPase"/>
</dbReference>
<dbReference type="EMBL" id="KJ184318">
    <property type="protein sequence ID" value="AII15882.1"/>
    <property type="molecule type" value="Genomic_DNA"/>
</dbReference>
<dbReference type="Proteomes" id="UP000203413">
    <property type="component" value="Segment"/>
</dbReference>
<keyword evidence="1" id="KW-0547">Nucleotide-binding</keyword>
<dbReference type="SUPFAM" id="SSF52540">
    <property type="entry name" value="P-loop containing nucleoside triphosphate hydrolases"/>
    <property type="match status" value="1"/>
</dbReference>
<sequence length="1271" mass="147995">MNKRDWNSIAENLCQLFDNEESESTTNTIKRQRTQDDNTGYSIKKDDISFTMSKRFLDSQPKIKNGKYYHIHNSITNQKARISSAKNLTILALKQKFESIGHCLAYDMTQAYTTKLMFDLDCRNCKSFRCNNPIEAEMIEMSVLSEVCEFVNKILSIANSQDLCVVFKKRNSCNLHIYFNITVSIVLYEMMKKRLPSTMSESVVGKYKVDDITSLDLPYSTKDGFELYKPIIGTNYDWFTCLPDDEFYDVPINISMNETYSSTITLGHFTVKNTNWYKQIEEVKYLTIPIEFEVYKTKIENSIIKNIKLSNLKFLTDYAILEEYFSTDDMMESSPALVPQSFEFNLNSPIKERVFAILITLGRLVCTNVYDKEPNNLSDHQILSYLLRFMTINNCNYFFYSLCATIRYCYGSDNKTNPVDHYRKPIIDILMELAKGIAPNNEILLHTLESTYGVECMANMESVFMKCNAWFLYMSKIVKFNSFQEPNQTFYDQCISYITSYMKVYETIESLLEDMVEFCKLVIPLIKMSNDGKTYYYKDGIYIGIASERFLSRNTLQVQSIELAMQKLLRVLVSNNQTTEEMVKKLDLKNVWILYLEGLDITIPQFNFYDYFISTKLGVFNTITGLYMEHTPLLPMCTQKAYCKIPTVNVEEMKIYEVNKHILHEQNEYKSIVDVIVNNQQALFFGSVVIPGLMSMVDTICTLDQENSILECLYQRLLADSSVENVKFMYWIEPVIAKYKFNIDKLYKFSKIIKMNLKEHGEYTRASINRYCKGNKIETLDVESKFVFNDNLSFYDNLCEIYGDKFNAKLFLFATFIAVFDVSQNGIFDSFEFKNVESTSFELPKTHIFYQWRCMNFSIKKRDNIKRVVEYLLPKDQNVTEAQLNLIYSISIIFNFDSVVIKDFVSMMSMIYQHNTSRKKMVFLVGSMKSGKSTFQHMLIDMHGQSVYSVDGIVQMSGQGPSPEIIHTHTNYLFSVIEMKSITANTLKGLIGSDIVHKRFCHQNDMHALRPLAFAIAAANKMPSIHQADEAVRDRIAPFLFTRIFIDESVIDSVIDDNQLLVYVCNYMITDTKFKVASVAREFSNILYEHFANIRNESGLAYFTLSDENISSEKLIRSCLIRNNAIYKLLYDCGITFGKNLSISYEEIKLRMEPKLEMFNETSRVKWTWDYVKNEISMLFKNKETLNQSEIQGIGFKEQLAATSVGVSRINDLLIYDELSEVNWRDLKFHLFHIKKLPFDEIASTFKKLKVKYRSHFNEINNTFKNHKIKT</sequence>
<dbReference type="GO" id="GO:0004386">
    <property type="term" value="F:helicase activity"/>
    <property type="evidence" value="ECO:0007669"/>
    <property type="project" value="UniProtKB-KW"/>
</dbReference>
<gene>
    <name evidence="1" type="ORF">PmNV_094</name>
</gene>
<protein>
    <submittedName>
        <fullName evidence="1">Helicase</fullName>
    </submittedName>
</protein>
<keyword evidence="1" id="KW-0378">Hydrolase</keyword>
<keyword evidence="1" id="KW-0067">ATP-binding</keyword>
<dbReference type="GeneID" id="20098400"/>
<evidence type="ECO:0000313" key="2">
    <source>
        <dbReference type="Proteomes" id="UP000203413"/>
    </source>
</evidence>
<dbReference type="RefSeq" id="YP_009051932.1">
    <property type="nucleotide sequence ID" value="NC_024692.1"/>
</dbReference>
<keyword evidence="2" id="KW-1185">Reference proteome</keyword>
<name>A0A076FCD0_9VIRU</name>